<accession>A0ABP6KC06</accession>
<proteinExistence type="predicted"/>
<dbReference type="SUPFAM" id="SSF54427">
    <property type="entry name" value="NTF2-like"/>
    <property type="match status" value="1"/>
</dbReference>
<name>A0ABP6KC06_9ACTN</name>
<feature type="compositionally biased region" description="Low complexity" evidence="1">
    <location>
        <begin position="207"/>
        <end position="224"/>
    </location>
</feature>
<feature type="region of interest" description="Disordered" evidence="1">
    <location>
        <begin position="177"/>
        <end position="244"/>
    </location>
</feature>
<feature type="compositionally biased region" description="Polar residues" evidence="1">
    <location>
        <begin position="188"/>
        <end position="204"/>
    </location>
</feature>
<gene>
    <name evidence="3" type="ORF">GCM10017559_21510</name>
</gene>
<reference evidence="4" key="1">
    <citation type="journal article" date="2019" name="Int. J. Syst. Evol. Microbiol.">
        <title>The Global Catalogue of Microorganisms (GCM) 10K type strain sequencing project: providing services to taxonomists for standard genome sequencing and annotation.</title>
        <authorList>
            <consortium name="The Broad Institute Genomics Platform"/>
            <consortium name="The Broad Institute Genome Sequencing Center for Infectious Disease"/>
            <person name="Wu L."/>
            <person name="Ma J."/>
        </authorList>
    </citation>
    <scope>NUCLEOTIDE SEQUENCE [LARGE SCALE GENOMIC DNA]</scope>
    <source>
        <strain evidence="4">JCM 3106</strain>
    </source>
</reference>
<evidence type="ECO:0000256" key="2">
    <source>
        <dbReference type="SAM" id="Phobius"/>
    </source>
</evidence>
<organism evidence="3 4">
    <name type="scientific">Streptosporangium longisporum</name>
    <dbReference type="NCBI Taxonomy" id="46187"/>
    <lineage>
        <taxon>Bacteria</taxon>
        <taxon>Bacillati</taxon>
        <taxon>Actinomycetota</taxon>
        <taxon>Actinomycetes</taxon>
        <taxon>Streptosporangiales</taxon>
        <taxon>Streptosporangiaceae</taxon>
        <taxon>Streptosporangium</taxon>
    </lineage>
</organism>
<evidence type="ECO:0000313" key="4">
    <source>
        <dbReference type="Proteomes" id="UP001499930"/>
    </source>
</evidence>
<keyword evidence="4" id="KW-1185">Reference proteome</keyword>
<dbReference type="EMBL" id="BAAAWD010000006">
    <property type="protein sequence ID" value="GAA3000281.1"/>
    <property type="molecule type" value="Genomic_DNA"/>
</dbReference>
<evidence type="ECO:0000313" key="3">
    <source>
        <dbReference type="EMBL" id="GAA3000281.1"/>
    </source>
</evidence>
<keyword evidence="2" id="KW-0812">Transmembrane</keyword>
<keyword evidence="2" id="KW-0472">Membrane</keyword>
<comment type="caution">
    <text evidence="3">The sequence shown here is derived from an EMBL/GenBank/DDBJ whole genome shotgun (WGS) entry which is preliminary data.</text>
</comment>
<evidence type="ECO:0000256" key="1">
    <source>
        <dbReference type="SAM" id="MobiDB-lite"/>
    </source>
</evidence>
<evidence type="ECO:0008006" key="5">
    <source>
        <dbReference type="Google" id="ProtNLM"/>
    </source>
</evidence>
<dbReference type="Proteomes" id="UP001499930">
    <property type="component" value="Unassembled WGS sequence"/>
</dbReference>
<sequence>MGFSPQYGKPSRGETGRGLAVILVLALGVAIGAVVTMFMVLNPPSSPPAKAPSQGADHSETSVRQAVQPALDAYGSGSYGDFWDLWTAGAQQLISREEYVRLFTLCPPIVADSPFTIASVAVTGDTALVQATRAGGTTEFGFVFEGGSWRYEPPRQEREEYRKPVDQLAAERRTAGFCGTALPDPGTAPTSAPQDPGTAPTSAPQDPGTGSTSGPTSGTTSAPTSAPPIDPGQGVPGRPMGFPR</sequence>
<feature type="transmembrane region" description="Helical" evidence="2">
    <location>
        <begin position="20"/>
        <end position="41"/>
    </location>
</feature>
<dbReference type="InterPro" id="IPR032710">
    <property type="entry name" value="NTF2-like_dom_sf"/>
</dbReference>
<keyword evidence="2" id="KW-1133">Transmembrane helix</keyword>
<protein>
    <recommendedName>
        <fullName evidence="5">DUF4878 domain-containing protein</fullName>
    </recommendedName>
</protein>
<dbReference type="RefSeq" id="WP_344891970.1">
    <property type="nucleotide sequence ID" value="NZ_BAAAWD010000006.1"/>
</dbReference>